<dbReference type="InParanoid" id="F7AL52"/>
<dbReference type="EMBL" id="EAAA01001523">
    <property type="status" value="NOT_ANNOTATED_CDS"/>
    <property type="molecule type" value="Genomic_DNA"/>
</dbReference>
<accession>F7AL52</accession>
<keyword evidence="2" id="KW-1185">Reference proteome</keyword>
<dbReference type="GeneTree" id="ENSGT00940000163443"/>
<evidence type="ECO:0000313" key="2">
    <source>
        <dbReference type="Proteomes" id="UP000008144"/>
    </source>
</evidence>
<dbReference type="Ensembl" id="ENSCINT00000023230.2">
    <property type="protein sequence ID" value="ENSCINP00000022984.2"/>
    <property type="gene ID" value="ENSCING00000018536.1"/>
</dbReference>
<name>F7AL52_CIOIN</name>
<protein>
    <submittedName>
        <fullName evidence="1">Uncharacterized protein</fullName>
    </submittedName>
</protein>
<dbReference type="Proteomes" id="UP000008144">
    <property type="component" value="Chromosome 2"/>
</dbReference>
<sequence length="96" mass="10825">MHSATTTGFLQIRAEAYDGTYYAMCPAVKLYNCIGHYVCIGGVKNGYNQTYDCSDFPDWEGTERHAGTSNIPDFLTSKNYGHSTKDIESTIMIFYR</sequence>
<evidence type="ECO:0000313" key="1">
    <source>
        <dbReference type="Ensembl" id="ENSCINP00000022984.2"/>
    </source>
</evidence>
<reference evidence="2" key="1">
    <citation type="journal article" date="2002" name="Science">
        <title>The draft genome of Ciona intestinalis: insights into chordate and vertebrate origins.</title>
        <authorList>
            <person name="Dehal P."/>
            <person name="Satou Y."/>
            <person name="Campbell R.K."/>
            <person name="Chapman J."/>
            <person name="Degnan B."/>
            <person name="De Tomaso A."/>
            <person name="Davidson B."/>
            <person name="Di Gregorio A."/>
            <person name="Gelpke M."/>
            <person name="Goodstein D.M."/>
            <person name="Harafuji N."/>
            <person name="Hastings K.E."/>
            <person name="Ho I."/>
            <person name="Hotta K."/>
            <person name="Huang W."/>
            <person name="Kawashima T."/>
            <person name="Lemaire P."/>
            <person name="Martinez D."/>
            <person name="Meinertzhagen I.A."/>
            <person name="Necula S."/>
            <person name="Nonaka M."/>
            <person name="Putnam N."/>
            <person name="Rash S."/>
            <person name="Saiga H."/>
            <person name="Satake M."/>
            <person name="Terry A."/>
            <person name="Yamada L."/>
            <person name="Wang H.G."/>
            <person name="Awazu S."/>
            <person name="Azumi K."/>
            <person name="Boore J."/>
            <person name="Branno M."/>
            <person name="Chin-Bow S."/>
            <person name="DeSantis R."/>
            <person name="Doyle S."/>
            <person name="Francino P."/>
            <person name="Keys D.N."/>
            <person name="Haga S."/>
            <person name="Hayashi H."/>
            <person name="Hino K."/>
            <person name="Imai K.S."/>
            <person name="Inaba K."/>
            <person name="Kano S."/>
            <person name="Kobayashi K."/>
            <person name="Kobayashi M."/>
            <person name="Lee B.I."/>
            <person name="Makabe K.W."/>
            <person name="Manohar C."/>
            <person name="Matassi G."/>
            <person name="Medina M."/>
            <person name="Mochizuki Y."/>
            <person name="Mount S."/>
            <person name="Morishita T."/>
            <person name="Miura S."/>
            <person name="Nakayama A."/>
            <person name="Nishizaka S."/>
            <person name="Nomoto H."/>
            <person name="Ohta F."/>
            <person name="Oishi K."/>
            <person name="Rigoutsos I."/>
            <person name="Sano M."/>
            <person name="Sasaki A."/>
            <person name="Sasakura Y."/>
            <person name="Shoguchi E."/>
            <person name="Shin-i T."/>
            <person name="Spagnuolo A."/>
            <person name="Stainier D."/>
            <person name="Suzuki M.M."/>
            <person name="Tassy O."/>
            <person name="Takatori N."/>
            <person name="Tokuoka M."/>
            <person name="Yagi K."/>
            <person name="Yoshizaki F."/>
            <person name="Wada S."/>
            <person name="Zhang C."/>
            <person name="Hyatt P.D."/>
            <person name="Larimer F."/>
            <person name="Detter C."/>
            <person name="Doggett N."/>
            <person name="Glavina T."/>
            <person name="Hawkins T."/>
            <person name="Richardson P."/>
            <person name="Lucas S."/>
            <person name="Kohara Y."/>
            <person name="Levine M."/>
            <person name="Satoh N."/>
            <person name="Rokhsar D.S."/>
        </authorList>
    </citation>
    <scope>NUCLEOTIDE SEQUENCE [LARGE SCALE GENOMIC DNA]</scope>
</reference>
<organism evidence="1 2">
    <name type="scientific">Ciona intestinalis</name>
    <name type="common">Transparent sea squirt</name>
    <name type="synonym">Ascidia intestinalis</name>
    <dbReference type="NCBI Taxonomy" id="7719"/>
    <lineage>
        <taxon>Eukaryota</taxon>
        <taxon>Metazoa</taxon>
        <taxon>Chordata</taxon>
        <taxon>Tunicata</taxon>
        <taxon>Ascidiacea</taxon>
        <taxon>Phlebobranchia</taxon>
        <taxon>Cionidae</taxon>
        <taxon>Ciona</taxon>
    </lineage>
</organism>
<reference evidence="1" key="3">
    <citation type="submission" date="2025-08" db="UniProtKB">
        <authorList>
            <consortium name="Ensembl"/>
        </authorList>
    </citation>
    <scope>IDENTIFICATION</scope>
</reference>
<proteinExistence type="predicted"/>
<reference evidence="1" key="4">
    <citation type="submission" date="2025-09" db="UniProtKB">
        <authorList>
            <consortium name="Ensembl"/>
        </authorList>
    </citation>
    <scope>IDENTIFICATION</scope>
</reference>
<reference evidence="1" key="2">
    <citation type="journal article" date="2008" name="Genome Biol.">
        <title>Improved genome assembly and evidence-based global gene model set for the chordate Ciona intestinalis: new insight into intron and operon populations.</title>
        <authorList>
            <person name="Satou Y."/>
            <person name="Mineta K."/>
            <person name="Ogasawara M."/>
            <person name="Sasakura Y."/>
            <person name="Shoguchi E."/>
            <person name="Ueno K."/>
            <person name="Yamada L."/>
            <person name="Matsumoto J."/>
            <person name="Wasserscheid J."/>
            <person name="Dewar K."/>
            <person name="Wiley G.B."/>
            <person name="Macmil S.L."/>
            <person name="Roe B.A."/>
            <person name="Zeller R.W."/>
            <person name="Hastings K.E."/>
            <person name="Lemaire P."/>
            <person name="Lindquist E."/>
            <person name="Endo T."/>
            <person name="Hotta K."/>
            <person name="Inaba K."/>
        </authorList>
    </citation>
    <scope>NUCLEOTIDE SEQUENCE [LARGE SCALE GENOMIC DNA]</scope>
    <source>
        <strain evidence="1">wild type</strain>
    </source>
</reference>
<dbReference type="AlphaFoldDB" id="F7AL52"/>
<dbReference type="HOGENOM" id="CLU_2359042_0_0_1"/>